<dbReference type="InterPro" id="IPR036388">
    <property type="entry name" value="WH-like_DNA-bd_sf"/>
</dbReference>
<dbReference type="Proteomes" id="UP000298781">
    <property type="component" value="Chromosome"/>
</dbReference>
<dbReference type="KEGG" id="pstg:E8M01_11200"/>
<dbReference type="AlphaFoldDB" id="A0A4D7B9E5"/>
<dbReference type="RefSeq" id="WP_136960188.1">
    <property type="nucleotide sequence ID" value="NZ_CP039690.1"/>
</dbReference>
<reference evidence="5 6" key="1">
    <citation type="submission" date="2019-04" db="EMBL/GenBank/DDBJ databases">
        <title>Phreatobacter aquaticus sp. nov.</title>
        <authorList>
            <person name="Choi A."/>
        </authorList>
    </citation>
    <scope>NUCLEOTIDE SEQUENCE [LARGE SCALE GENOMIC DNA]</scope>
    <source>
        <strain evidence="5 6">KCTC 52518</strain>
    </source>
</reference>
<dbReference type="SUPFAM" id="SSF46785">
    <property type="entry name" value="Winged helix' DNA-binding domain"/>
    <property type="match status" value="1"/>
</dbReference>
<dbReference type="PANTHER" id="PTHR33164:SF95">
    <property type="entry name" value="TRANSCRIPTIONAL REGULATOR"/>
    <property type="match status" value="1"/>
</dbReference>
<dbReference type="PANTHER" id="PTHR33164">
    <property type="entry name" value="TRANSCRIPTIONAL REGULATOR, MARR FAMILY"/>
    <property type="match status" value="1"/>
</dbReference>
<evidence type="ECO:0000259" key="4">
    <source>
        <dbReference type="PROSITE" id="PS50995"/>
    </source>
</evidence>
<dbReference type="Gene3D" id="1.10.10.10">
    <property type="entry name" value="Winged helix-like DNA-binding domain superfamily/Winged helix DNA-binding domain"/>
    <property type="match status" value="1"/>
</dbReference>
<name>A0A4D7B9E5_9HYPH</name>
<dbReference type="InterPro" id="IPR023187">
    <property type="entry name" value="Tscrpt_reg_MarR-type_CS"/>
</dbReference>
<dbReference type="GO" id="GO:0003677">
    <property type="term" value="F:DNA binding"/>
    <property type="evidence" value="ECO:0007669"/>
    <property type="project" value="UniProtKB-KW"/>
</dbReference>
<evidence type="ECO:0000313" key="6">
    <source>
        <dbReference type="Proteomes" id="UP000298781"/>
    </source>
</evidence>
<dbReference type="InterPro" id="IPR039422">
    <property type="entry name" value="MarR/SlyA-like"/>
</dbReference>
<proteinExistence type="predicted"/>
<evidence type="ECO:0000256" key="1">
    <source>
        <dbReference type="ARBA" id="ARBA00023015"/>
    </source>
</evidence>
<keyword evidence="2" id="KW-0238">DNA-binding</keyword>
<dbReference type="SMART" id="SM00347">
    <property type="entry name" value="HTH_MARR"/>
    <property type="match status" value="1"/>
</dbReference>
<keyword evidence="1" id="KW-0805">Transcription regulation</keyword>
<dbReference type="InterPro" id="IPR000835">
    <property type="entry name" value="HTH_MarR-typ"/>
</dbReference>
<dbReference type="PROSITE" id="PS50995">
    <property type="entry name" value="HTH_MARR_2"/>
    <property type="match status" value="1"/>
</dbReference>
<feature type="domain" description="HTH marR-type" evidence="4">
    <location>
        <begin position="1"/>
        <end position="139"/>
    </location>
</feature>
<dbReference type="GO" id="GO:0006950">
    <property type="term" value="P:response to stress"/>
    <property type="evidence" value="ECO:0007669"/>
    <property type="project" value="TreeGrafter"/>
</dbReference>
<evidence type="ECO:0000256" key="3">
    <source>
        <dbReference type="ARBA" id="ARBA00023163"/>
    </source>
</evidence>
<evidence type="ECO:0000313" key="5">
    <source>
        <dbReference type="EMBL" id="QCI64737.1"/>
    </source>
</evidence>
<organism evidence="5 6">
    <name type="scientific">Phreatobacter stygius</name>
    <dbReference type="NCBI Taxonomy" id="1940610"/>
    <lineage>
        <taxon>Bacteria</taxon>
        <taxon>Pseudomonadati</taxon>
        <taxon>Pseudomonadota</taxon>
        <taxon>Alphaproteobacteria</taxon>
        <taxon>Hyphomicrobiales</taxon>
        <taxon>Phreatobacteraceae</taxon>
        <taxon>Phreatobacter</taxon>
    </lineage>
</organism>
<keyword evidence="6" id="KW-1185">Reference proteome</keyword>
<accession>A0A4D7B9E5</accession>
<protein>
    <submittedName>
        <fullName evidence="5">MarR family transcriptional regulator</fullName>
    </submittedName>
</protein>
<dbReference type="GO" id="GO:0003700">
    <property type="term" value="F:DNA-binding transcription factor activity"/>
    <property type="evidence" value="ECO:0007669"/>
    <property type="project" value="InterPro"/>
</dbReference>
<keyword evidence="3" id="KW-0804">Transcription</keyword>
<gene>
    <name evidence="5" type="ORF">E8M01_11200</name>
</gene>
<evidence type="ECO:0000256" key="2">
    <source>
        <dbReference type="ARBA" id="ARBA00023125"/>
    </source>
</evidence>
<dbReference type="OrthoDB" id="7349109at2"/>
<dbReference type="EMBL" id="CP039690">
    <property type="protein sequence ID" value="QCI64737.1"/>
    <property type="molecule type" value="Genomic_DNA"/>
</dbReference>
<dbReference type="Pfam" id="PF01047">
    <property type="entry name" value="MarR"/>
    <property type="match status" value="1"/>
</dbReference>
<dbReference type="PRINTS" id="PR00598">
    <property type="entry name" value="HTHMARR"/>
</dbReference>
<dbReference type="PROSITE" id="PS01117">
    <property type="entry name" value="HTH_MARR_1"/>
    <property type="match status" value="1"/>
</dbReference>
<dbReference type="InterPro" id="IPR036390">
    <property type="entry name" value="WH_DNA-bd_sf"/>
</dbReference>
<sequence>MSLPLLYAKPGYLIRRAQQIAVAIFLEETADLDLTPVQYAALYAIREHPGIDATRLAGLIAFDRPTVGGVLERLEGKGWILRSGSPSDKRIKLLALTPEGAALLEQAEPGVQRAQERILGPLKRADQDKLVALLIDLVTLNNEASRAPRRGFET</sequence>